<name>A0B541_METTP</name>
<protein>
    <recommendedName>
        <fullName evidence="3">YkgJ family cysteine cluster protein</fullName>
    </recommendedName>
</protein>
<dbReference type="KEGG" id="mtp:Mthe_0012"/>
<organism evidence="1 2">
    <name type="scientific">Methanothrix thermoacetophila (strain DSM 6194 / JCM 14653 / NBRC 101360 / PT)</name>
    <name type="common">Methanosaeta thermophila</name>
    <dbReference type="NCBI Taxonomy" id="349307"/>
    <lineage>
        <taxon>Archaea</taxon>
        <taxon>Methanobacteriati</taxon>
        <taxon>Methanobacteriota</taxon>
        <taxon>Stenosarchaea group</taxon>
        <taxon>Methanomicrobia</taxon>
        <taxon>Methanotrichales</taxon>
        <taxon>Methanotrichaceae</taxon>
        <taxon>Methanothrix</taxon>
    </lineage>
</organism>
<dbReference type="STRING" id="349307.Mthe_0012"/>
<evidence type="ECO:0008006" key="3">
    <source>
        <dbReference type="Google" id="ProtNLM"/>
    </source>
</evidence>
<dbReference type="EMBL" id="CP000477">
    <property type="protein sequence ID" value="ABK13815.1"/>
    <property type="molecule type" value="Genomic_DNA"/>
</dbReference>
<gene>
    <name evidence="1" type="ordered locus">Mthe_0012</name>
</gene>
<dbReference type="Proteomes" id="UP000000674">
    <property type="component" value="Chromosome"/>
</dbReference>
<reference evidence="1 2" key="1">
    <citation type="submission" date="2006-10" db="EMBL/GenBank/DDBJ databases">
        <title>Complete sequence of Methanosaeta thermophila PT.</title>
        <authorList>
            <consortium name="US DOE Joint Genome Institute"/>
            <person name="Copeland A."/>
            <person name="Lucas S."/>
            <person name="Lapidus A."/>
            <person name="Barry K."/>
            <person name="Detter J.C."/>
            <person name="Glavina del Rio T."/>
            <person name="Hammon N."/>
            <person name="Israni S."/>
            <person name="Pitluck S."/>
            <person name="Chain P."/>
            <person name="Malfatti S."/>
            <person name="Shin M."/>
            <person name="Vergez L."/>
            <person name="Schmutz J."/>
            <person name="Larimer F."/>
            <person name="Land M."/>
            <person name="Hauser L."/>
            <person name="Kyrpides N."/>
            <person name="Kim E."/>
            <person name="Smith K.S."/>
            <person name="Ingram-Smith C."/>
            <person name="Richardson P."/>
        </authorList>
    </citation>
    <scope>NUCLEOTIDE SEQUENCE [LARGE SCALE GENOMIC DNA]</scope>
    <source>
        <strain evidence="2">DSM 6194 / JCM 14653 / NBRC 101360 / PT</strain>
    </source>
</reference>
<dbReference type="HOGENOM" id="CLU_125010_1_0_2"/>
<accession>A0B541</accession>
<evidence type="ECO:0000313" key="2">
    <source>
        <dbReference type="Proteomes" id="UP000000674"/>
    </source>
</evidence>
<proteinExistence type="predicted"/>
<evidence type="ECO:0000313" key="1">
    <source>
        <dbReference type="EMBL" id="ABK13815.1"/>
    </source>
</evidence>
<dbReference type="InterPro" id="IPR005358">
    <property type="entry name" value="Puta_zinc/iron-chelating_dom"/>
</dbReference>
<keyword evidence="2" id="KW-1185">Reference proteome</keyword>
<dbReference type="PANTHER" id="PTHR35866">
    <property type="entry name" value="PUTATIVE-RELATED"/>
    <property type="match status" value="1"/>
</dbReference>
<dbReference type="Pfam" id="PF03692">
    <property type="entry name" value="CxxCxxCC"/>
    <property type="match status" value="1"/>
</dbReference>
<dbReference type="PANTHER" id="PTHR35866:SF1">
    <property type="entry name" value="YKGJ FAMILY CYSTEINE CLUSTER PROTEIN"/>
    <property type="match status" value="1"/>
</dbReference>
<sequence length="155" mass="18217">MDENGPLRKPFSYQLTGMVHITKQNPEPWYREGLRFECIRCGRCCRSQGIVWVSPEECSAIADFLGVSQDVLIRDYLLECEHGFVLRDHLDMSCVMLQGDRCIIYPARPHQCRSYPFWAEILESRDAWLSEASRCPGINRGRLWSFRDIRERMLK</sequence>
<dbReference type="AlphaFoldDB" id="A0B541"/>